<organism evidence="2 3">
    <name type="scientific">Algicella marina</name>
    <dbReference type="NCBI Taxonomy" id="2683284"/>
    <lineage>
        <taxon>Bacteria</taxon>
        <taxon>Pseudomonadati</taxon>
        <taxon>Pseudomonadota</taxon>
        <taxon>Alphaproteobacteria</taxon>
        <taxon>Rhodobacterales</taxon>
        <taxon>Paracoccaceae</taxon>
        <taxon>Algicella</taxon>
    </lineage>
</organism>
<dbReference type="Proteomes" id="UP000464495">
    <property type="component" value="Chromosome"/>
</dbReference>
<feature type="transmembrane region" description="Helical" evidence="1">
    <location>
        <begin position="20"/>
        <end position="42"/>
    </location>
</feature>
<feature type="transmembrane region" description="Helical" evidence="1">
    <location>
        <begin position="62"/>
        <end position="83"/>
    </location>
</feature>
<dbReference type="EMBL" id="CP046620">
    <property type="protein sequence ID" value="QHQ33883.1"/>
    <property type="molecule type" value="Genomic_DNA"/>
</dbReference>
<feature type="transmembrane region" description="Helical" evidence="1">
    <location>
        <begin position="203"/>
        <end position="227"/>
    </location>
</feature>
<name>A0A6P1SX23_9RHOB</name>
<accession>A0A6P1SX23</accession>
<evidence type="ECO:0000256" key="1">
    <source>
        <dbReference type="SAM" id="Phobius"/>
    </source>
</evidence>
<feature type="transmembrane region" description="Helical" evidence="1">
    <location>
        <begin position="162"/>
        <end position="183"/>
    </location>
</feature>
<protein>
    <submittedName>
        <fullName evidence="2">Uncharacterized protein</fullName>
    </submittedName>
</protein>
<feature type="transmembrane region" description="Helical" evidence="1">
    <location>
        <begin position="95"/>
        <end position="112"/>
    </location>
</feature>
<evidence type="ECO:0000313" key="2">
    <source>
        <dbReference type="EMBL" id="QHQ33883.1"/>
    </source>
</evidence>
<dbReference type="KEGG" id="amaq:GO499_01140"/>
<sequence>MRLSIGGIFGTTFRIFLQNWVWITLEYAGAVIVATSAFTVFFPDLALRMLCGEEIDDTLFLFVNPHSLIASPVYTFVTVSVLLRLWPRVGGTPPPVLSATSWVAIIVLSLLVDHLLNLSLFFMIIPLFIVSALTTLLMPLLVIEQRGWQSLSLSLRETMPHLLPLSGIWAAVLIPWLMLIFTTGPQRNPDSGATLVDLWAREIAHDLVSAPVNAFCICLIVAVYLALRLPPQKPDDLEKIFR</sequence>
<keyword evidence="1" id="KW-0812">Transmembrane</keyword>
<keyword evidence="1" id="KW-1133">Transmembrane helix</keyword>
<feature type="transmembrane region" description="Helical" evidence="1">
    <location>
        <begin position="118"/>
        <end position="142"/>
    </location>
</feature>
<dbReference type="RefSeq" id="WP_161860454.1">
    <property type="nucleotide sequence ID" value="NZ_CP046620.1"/>
</dbReference>
<keyword evidence="1" id="KW-0472">Membrane</keyword>
<reference evidence="2 3" key="1">
    <citation type="submission" date="2019-12" db="EMBL/GenBank/DDBJ databases">
        <title>Complete genome sequence of Algicella marina strain 9Alg 56(T) isolated from the red alga Tichocarpus crinitus.</title>
        <authorList>
            <person name="Kim S.-G."/>
            <person name="Nedashkovskaya O.I."/>
        </authorList>
    </citation>
    <scope>NUCLEOTIDE SEQUENCE [LARGE SCALE GENOMIC DNA]</scope>
    <source>
        <strain evidence="2 3">9Alg 56</strain>
    </source>
</reference>
<dbReference type="AlphaFoldDB" id="A0A6P1SX23"/>
<gene>
    <name evidence="2" type="ORF">GO499_01140</name>
</gene>
<proteinExistence type="predicted"/>
<keyword evidence="3" id="KW-1185">Reference proteome</keyword>
<evidence type="ECO:0000313" key="3">
    <source>
        <dbReference type="Proteomes" id="UP000464495"/>
    </source>
</evidence>